<dbReference type="OrthoDB" id="4918428at2"/>
<comment type="caution">
    <text evidence="1">The sequence shown here is derived from an EMBL/GenBank/DDBJ whole genome shotgun (WGS) entry which is preliminary data.</text>
</comment>
<dbReference type="EMBL" id="JTDL01000078">
    <property type="protein sequence ID" value="KHL04491.1"/>
    <property type="molecule type" value="Genomic_DNA"/>
</dbReference>
<dbReference type="AlphaFoldDB" id="A0A0B2AMA0"/>
<evidence type="ECO:0000313" key="1">
    <source>
        <dbReference type="EMBL" id="KHL04491.1"/>
    </source>
</evidence>
<accession>A0A0B2AMA0</accession>
<evidence type="ECO:0000313" key="2">
    <source>
        <dbReference type="Proteomes" id="UP000030982"/>
    </source>
</evidence>
<gene>
    <name evidence="1" type="ORF">LK10_04965</name>
</gene>
<reference evidence="1 2" key="1">
    <citation type="submission" date="2014-09" db="EMBL/GenBank/DDBJ databases">
        <title>Genome sequence of Sinomonas sp. MUSC 117.</title>
        <authorList>
            <person name="Lee L.-H."/>
        </authorList>
    </citation>
    <scope>NUCLEOTIDE SEQUENCE [LARGE SCALE GENOMIC DNA]</scope>
    <source>
        <strain evidence="1 2">MUSC 117</strain>
    </source>
</reference>
<dbReference type="Proteomes" id="UP000030982">
    <property type="component" value="Unassembled WGS sequence"/>
</dbReference>
<name>A0A0B2AMA0_9MICC</name>
<protein>
    <recommendedName>
        <fullName evidence="3">RES domain-containing protein</fullName>
    </recommendedName>
</protein>
<proteinExistence type="predicted"/>
<evidence type="ECO:0008006" key="3">
    <source>
        <dbReference type="Google" id="ProtNLM"/>
    </source>
</evidence>
<dbReference type="RefSeq" id="WP_043120659.1">
    <property type="nucleotide sequence ID" value="NZ_JTDL01000078.1"/>
</dbReference>
<organism evidence="1 2">
    <name type="scientific">Sinomonas humi</name>
    <dbReference type="NCBI Taxonomy" id="1338436"/>
    <lineage>
        <taxon>Bacteria</taxon>
        <taxon>Bacillati</taxon>
        <taxon>Actinomycetota</taxon>
        <taxon>Actinomycetes</taxon>
        <taxon>Micrococcales</taxon>
        <taxon>Micrococcaceae</taxon>
        <taxon>Sinomonas</taxon>
    </lineage>
</organism>
<keyword evidence="2" id="KW-1185">Reference proteome</keyword>
<sequence>MTPGVCSRTGLAYTEGAVEGWRIAKTSYGPLSPVAREAGEDPSGWYRFDTLGSTVYLAETRRTAFAETLAMARNVAGYRTATVFAAEHFGIGLEEAERMVRKDWERIGLMAPGWIPAIWRDSRLMYRIRVESPRRWIDLTAAESIAVLNNELGPQLATITDPPLEQVTLSTLTGENRRATTMVAGWLRGLLLDDGSYPAGVRFASKYGSGVCWAHWLRRRDTGVGPDPVAVMSSTHISHDDPDLEAVLQLYRLKTR</sequence>